<dbReference type="InterPro" id="IPR016161">
    <property type="entry name" value="Ald_DH/histidinol_DH"/>
</dbReference>
<organism evidence="5">
    <name type="scientific">Volvox carteri f. nagariensis</name>
    <dbReference type="NCBI Taxonomy" id="3068"/>
    <lineage>
        <taxon>Eukaryota</taxon>
        <taxon>Viridiplantae</taxon>
        <taxon>Chlorophyta</taxon>
        <taxon>core chlorophytes</taxon>
        <taxon>Chlorophyceae</taxon>
        <taxon>CS clade</taxon>
        <taxon>Chlamydomonadales</taxon>
        <taxon>Volvocaceae</taxon>
        <taxon>Volvox</taxon>
    </lineage>
</organism>
<dbReference type="Gene3D" id="3.40.309.10">
    <property type="entry name" value="Aldehyde Dehydrogenase, Chain A, domain 2"/>
    <property type="match status" value="1"/>
</dbReference>
<dbReference type="PANTHER" id="PTHR43353:SF5">
    <property type="entry name" value="SUCCINATE-SEMIALDEHYDE DEHYDROGENASE, MITOCHONDRIAL"/>
    <property type="match status" value="1"/>
</dbReference>
<feature type="domain" description="Aldehyde dehydrogenase" evidence="3">
    <location>
        <begin position="53"/>
        <end position="208"/>
    </location>
</feature>
<accession>D8U339</accession>
<evidence type="ECO:0000256" key="1">
    <source>
        <dbReference type="ARBA" id="ARBA00023002"/>
    </source>
</evidence>
<proteinExistence type="predicted"/>
<feature type="region of interest" description="Disordered" evidence="2">
    <location>
        <begin position="360"/>
        <end position="390"/>
    </location>
</feature>
<dbReference type="Gene3D" id="3.40.605.10">
    <property type="entry name" value="Aldehyde Dehydrogenase, Chain A, domain 1"/>
    <property type="match status" value="2"/>
</dbReference>
<keyword evidence="5" id="KW-1185">Reference proteome</keyword>
<dbReference type="InterPro" id="IPR016162">
    <property type="entry name" value="Ald_DH_N"/>
</dbReference>
<feature type="domain" description="Aldehyde dehydrogenase" evidence="3">
    <location>
        <begin position="240"/>
        <end position="336"/>
    </location>
</feature>
<protein>
    <recommendedName>
        <fullName evidence="3">Aldehyde dehydrogenase domain-containing protein</fullName>
    </recommendedName>
</protein>
<dbReference type="RefSeq" id="XP_002952991.1">
    <property type="nucleotide sequence ID" value="XM_002952945.1"/>
</dbReference>
<dbReference type="GO" id="GO:0009450">
    <property type="term" value="P:gamma-aminobutyric acid catabolic process"/>
    <property type="evidence" value="ECO:0007669"/>
    <property type="project" value="TreeGrafter"/>
</dbReference>
<sequence length="413" mass="44843">MGTTSNLAEAAQEAAQVVGLNKVAVSELVLSRVKDHGLLHTAGLIGGKWADVASDKSTFEVRNPATGAVIATMPRMRADETRAAIAAAHAVWPQWRSKTARERAAVLRKWHDLILERKYDIAAIMTLECGKPTGEALAEIASGAASVDWFAGEAVRVCGDVLEPPLRDRRMLVIKQPVGVVGAITPWNFPMSMITRKVAPALAAGCTVRTDEEGRGLRRGGGVADASLRSAPDTELLFHLRCFKEETFGPLIPLFRFRSDEEAVLLANTTEYGLAAYFYTRDLARAWKVAEELEFGMIGLNEVAITSEVAPFGGVKASGLGREQSKYGLAEFLDVKLAIWCFEYTGEAADREEVNDVVVLEEEEAEEEKKDGKSRRQKKGGMSDAASAAAASPFLVKSTDIGWYGWRLAEVKA</sequence>
<name>D8U339_VOLCA</name>
<reference evidence="4 5" key="1">
    <citation type="journal article" date="2010" name="Science">
        <title>Genomic analysis of organismal complexity in the multicellular green alga Volvox carteri.</title>
        <authorList>
            <person name="Prochnik S.E."/>
            <person name="Umen J."/>
            <person name="Nedelcu A.M."/>
            <person name="Hallmann A."/>
            <person name="Miller S.M."/>
            <person name="Nishii I."/>
            <person name="Ferris P."/>
            <person name="Kuo A."/>
            <person name="Mitros T."/>
            <person name="Fritz-Laylin L.K."/>
            <person name="Hellsten U."/>
            <person name="Chapman J."/>
            <person name="Simakov O."/>
            <person name="Rensing S.A."/>
            <person name="Terry A."/>
            <person name="Pangilinan J."/>
            <person name="Kapitonov V."/>
            <person name="Jurka J."/>
            <person name="Salamov A."/>
            <person name="Shapiro H."/>
            <person name="Schmutz J."/>
            <person name="Grimwood J."/>
            <person name="Lindquist E."/>
            <person name="Lucas S."/>
            <person name="Grigoriev I.V."/>
            <person name="Schmitt R."/>
            <person name="Kirk D."/>
            <person name="Rokhsar D.S."/>
        </authorList>
    </citation>
    <scope>NUCLEOTIDE SEQUENCE [LARGE SCALE GENOMIC DNA]</scope>
    <source>
        <strain evidence="5">f. Nagariensis / Eve</strain>
    </source>
</reference>
<dbReference type="GeneID" id="9625710"/>
<dbReference type="Proteomes" id="UP000001058">
    <property type="component" value="Unassembled WGS sequence"/>
</dbReference>
<dbReference type="eggNOG" id="KOG2451">
    <property type="taxonomic scope" value="Eukaryota"/>
</dbReference>
<evidence type="ECO:0000313" key="5">
    <source>
        <dbReference type="Proteomes" id="UP000001058"/>
    </source>
</evidence>
<keyword evidence="1" id="KW-0560">Oxidoreductase</keyword>
<dbReference type="STRING" id="3068.D8U339"/>
<evidence type="ECO:0000259" key="3">
    <source>
        <dbReference type="Pfam" id="PF00171"/>
    </source>
</evidence>
<dbReference type="InterPro" id="IPR016163">
    <property type="entry name" value="Ald_DH_C"/>
</dbReference>
<dbReference type="SUPFAM" id="SSF53720">
    <property type="entry name" value="ALDH-like"/>
    <property type="match status" value="2"/>
</dbReference>
<dbReference type="InParanoid" id="D8U339"/>
<dbReference type="KEGG" id="vcn:VOLCADRAFT_93805"/>
<gene>
    <name evidence="4" type="ORF">VOLCADRAFT_93805</name>
</gene>
<dbReference type="OrthoDB" id="310895at2759"/>
<dbReference type="EMBL" id="GL378354">
    <property type="protein sequence ID" value="EFJ45913.1"/>
    <property type="molecule type" value="Genomic_DNA"/>
</dbReference>
<dbReference type="InterPro" id="IPR015590">
    <property type="entry name" value="Aldehyde_DH_dom"/>
</dbReference>
<evidence type="ECO:0000256" key="2">
    <source>
        <dbReference type="SAM" id="MobiDB-lite"/>
    </source>
</evidence>
<dbReference type="GO" id="GO:0004777">
    <property type="term" value="F:succinate-semialdehyde dehydrogenase (NAD+) activity"/>
    <property type="evidence" value="ECO:0007669"/>
    <property type="project" value="TreeGrafter"/>
</dbReference>
<dbReference type="Pfam" id="PF00171">
    <property type="entry name" value="Aldedh"/>
    <property type="match status" value="2"/>
</dbReference>
<dbReference type="PANTHER" id="PTHR43353">
    <property type="entry name" value="SUCCINATE-SEMIALDEHYDE DEHYDROGENASE, MITOCHONDRIAL"/>
    <property type="match status" value="1"/>
</dbReference>
<evidence type="ECO:0000313" key="4">
    <source>
        <dbReference type="EMBL" id="EFJ45913.1"/>
    </source>
</evidence>
<dbReference type="AlphaFoldDB" id="D8U339"/>
<dbReference type="InterPro" id="IPR050740">
    <property type="entry name" value="Aldehyde_DH_Superfamily"/>
</dbReference>
<dbReference type="FunFam" id="3.40.605.10:FF:000063">
    <property type="entry name" value="Succinate-semialdehyde dehydrogenase, mitochondrial"/>
    <property type="match status" value="1"/>
</dbReference>